<gene>
    <name evidence="2" type="ORF">PFLCHA0_c28700</name>
</gene>
<evidence type="ECO:0000313" key="2">
    <source>
        <dbReference type="EMBL" id="AGL84640.1"/>
    </source>
</evidence>
<name>A0A2C9ELW0_PSEPH</name>
<dbReference type="RefSeq" id="WP_015635476.1">
    <property type="nucleotide sequence ID" value="NC_021237.1"/>
</dbReference>
<dbReference type="EMBL" id="CP003190">
    <property type="protein sequence ID" value="AGL84640.1"/>
    <property type="molecule type" value="Genomic_DNA"/>
</dbReference>
<dbReference type="Proteomes" id="UP000013940">
    <property type="component" value="Chromosome"/>
</dbReference>
<dbReference type="KEGG" id="pprc:PFLCHA0_c28700"/>
<proteinExistence type="predicted"/>
<protein>
    <recommendedName>
        <fullName evidence="1">DUF6896 domain-containing protein</fullName>
    </recommendedName>
</protein>
<dbReference type="GeneID" id="57475863"/>
<reference evidence="3" key="1">
    <citation type="journal article" date="2014" name="Genome Announc.">
        <title>Full-genome sequence of the plant growth-promoting bacterium Pseudomonas protegens CHA0.</title>
        <authorList>
            <person name="Jousset A."/>
            <person name="Schuldes J."/>
            <person name="Keel C."/>
            <person name="Maurhofer M."/>
            <person name="Daniel R."/>
            <person name="Scheu S."/>
            <person name="Thuermer A."/>
        </authorList>
    </citation>
    <scope>NUCLEOTIDE SEQUENCE [LARGE SCALE GENOMIC DNA]</scope>
    <source>
        <strain evidence="3">DSM 19095 / LMG 27888 / CFBP 6595 / CHA0</strain>
    </source>
</reference>
<organism evidence="2 3">
    <name type="scientific">Pseudomonas protegens (strain DSM 19095 / LMG 27888 / CFBP 6595 / CHA0)</name>
    <dbReference type="NCBI Taxonomy" id="1124983"/>
    <lineage>
        <taxon>Bacteria</taxon>
        <taxon>Pseudomonadati</taxon>
        <taxon>Pseudomonadota</taxon>
        <taxon>Gammaproteobacteria</taxon>
        <taxon>Pseudomonadales</taxon>
        <taxon>Pseudomonadaceae</taxon>
        <taxon>Pseudomonas</taxon>
    </lineage>
</organism>
<feature type="domain" description="DUF6896" evidence="1">
    <location>
        <begin position="7"/>
        <end position="129"/>
    </location>
</feature>
<dbReference type="eggNOG" id="ENOG50349UT">
    <property type="taxonomic scope" value="Bacteria"/>
</dbReference>
<dbReference type="HOGENOM" id="CLU_142241_0_0_6"/>
<dbReference type="InterPro" id="IPR054191">
    <property type="entry name" value="DUF6896"/>
</dbReference>
<dbReference type="AlphaFoldDB" id="A0A2C9ELW0"/>
<evidence type="ECO:0000259" key="1">
    <source>
        <dbReference type="Pfam" id="PF21837"/>
    </source>
</evidence>
<accession>A0A2C9ELW0</accession>
<dbReference type="Pfam" id="PF21837">
    <property type="entry name" value="DUF6896"/>
    <property type="match status" value="1"/>
</dbReference>
<evidence type="ECO:0000313" key="3">
    <source>
        <dbReference type="Proteomes" id="UP000013940"/>
    </source>
</evidence>
<sequence length="156" mass="16913">MNPHLAHLVSDYQASIRTAVELMQQSAIPLPASNADWVGTDIPDQGELAGGIRYFKHGYGCAVHLPTATVSFDFGEQGEIDGITLSRLAGFAENRLVEYGFTDEDELKQCFDQEVAAGSLVYSGYILYYVATVRSQARTLEDSDSPSPPEHPGSPS</sequence>